<keyword evidence="4" id="KW-1185">Reference proteome</keyword>
<evidence type="ECO:0000313" key="3">
    <source>
        <dbReference type="EMBL" id="ROT71805.1"/>
    </source>
</evidence>
<organism evidence="3 4">
    <name type="scientific">Penaeus vannamei</name>
    <name type="common">Whiteleg shrimp</name>
    <name type="synonym">Litopenaeus vannamei</name>
    <dbReference type="NCBI Taxonomy" id="6689"/>
    <lineage>
        <taxon>Eukaryota</taxon>
        <taxon>Metazoa</taxon>
        <taxon>Ecdysozoa</taxon>
        <taxon>Arthropoda</taxon>
        <taxon>Crustacea</taxon>
        <taxon>Multicrustacea</taxon>
        <taxon>Malacostraca</taxon>
        <taxon>Eumalacostraca</taxon>
        <taxon>Eucarida</taxon>
        <taxon>Decapoda</taxon>
        <taxon>Dendrobranchiata</taxon>
        <taxon>Penaeoidea</taxon>
        <taxon>Penaeidae</taxon>
        <taxon>Penaeus</taxon>
    </lineage>
</organism>
<dbReference type="EMBL" id="QCYY01002243">
    <property type="protein sequence ID" value="ROT71805.1"/>
    <property type="molecule type" value="Genomic_DNA"/>
</dbReference>
<reference evidence="3 4" key="2">
    <citation type="submission" date="2019-01" db="EMBL/GenBank/DDBJ databases">
        <title>The decoding of complex shrimp genome reveals the adaptation for benthos swimmer, frequently molting mechanism and breeding impact on genome.</title>
        <authorList>
            <person name="Sun Y."/>
            <person name="Gao Y."/>
            <person name="Yu Y."/>
        </authorList>
    </citation>
    <scope>NUCLEOTIDE SEQUENCE [LARGE SCALE GENOMIC DNA]</scope>
    <source>
        <tissue evidence="3">Muscle</tissue>
    </source>
</reference>
<keyword evidence="2" id="KW-0732">Signal</keyword>
<sequence>LRAGWLLLALWAWSGKWAATASDARCDVEALRCDVICSFPDLTTHCNRCVRRRPMRFGKRAARAGVAVLSRPKEALPRRRRGFSCRRRSGRPRGTASRRAQVPPGLDPVARVSPARAGGLRGGRTGRNRVRGRPPETAPEEDASRRPEDAAPRFSRGSRPSGDAAARGPTRRKRSTVYEIIESLMELLGLETLPTKGSLLQLRMTGSPLCSGRSFPSYNNRRLGFPSTTIDAWASLLQQGTAASPFYNS</sequence>
<feature type="signal peptide" evidence="2">
    <location>
        <begin position="1"/>
        <end position="18"/>
    </location>
</feature>
<name>A0A3R7MB16_PENVA</name>
<feature type="chain" id="PRO_5018536594" evidence="2">
    <location>
        <begin position="19"/>
        <end position="249"/>
    </location>
</feature>
<accession>A0A3R7MB16</accession>
<evidence type="ECO:0000256" key="1">
    <source>
        <dbReference type="SAM" id="MobiDB-lite"/>
    </source>
</evidence>
<protein>
    <submittedName>
        <fullName evidence="3">Uncharacterized protein</fullName>
    </submittedName>
</protein>
<feature type="non-terminal residue" evidence="3">
    <location>
        <position position="1"/>
    </location>
</feature>
<proteinExistence type="predicted"/>
<evidence type="ECO:0000256" key="2">
    <source>
        <dbReference type="SAM" id="SignalP"/>
    </source>
</evidence>
<reference evidence="3 4" key="1">
    <citation type="submission" date="2018-04" db="EMBL/GenBank/DDBJ databases">
        <authorList>
            <person name="Zhang X."/>
            <person name="Yuan J."/>
            <person name="Li F."/>
            <person name="Xiang J."/>
        </authorList>
    </citation>
    <scope>NUCLEOTIDE SEQUENCE [LARGE SCALE GENOMIC DNA]</scope>
    <source>
        <tissue evidence="3">Muscle</tissue>
    </source>
</reference>
<dbReference type="Proteomes" id="UP000283509">
    <property type="component" value="Unassembled WGS sequence"/>
</dbReference>
<feature type="compositionally biased region" description="Basic residues" evidence="1">
    <location>
        <begin position="78"/>
        <end position="91"/>
    </location>
</feature>
<gene>
    <name evidence="3" type="ORF">C7M84_009855</name>
</gene>
<evidence type="ECO:0000313" key="4">
    <source>
        <dbReference type="Proteomes" id="UP000283509"/>
    </source>
</evidence>
<feature type="compositionally biased region" description="Basic and acidic residues" evidence="1">
    <location>
        <begin position="142"/>
        <end position="151"/>
    </location>
</feature>
<feature type="region of interest" description="Disordered" evidence="1">
    <location>
        <begin position="73"/>
        <end position="173"/>
    </location>
</feature>
<comment type="caution">
    <text evidence="3">The sequence shown here is derived from an EMBL/GenBank/DDBJ whole genome shotgun (WGS) entry which is preliminary data.</text>
</comment>
<dbReference type="AlphaFoldDB" id="A0A3R7MB16"/>